<dbReference type="OMA" id="CMINSAD"/>
<keyword evidence="3" id="KW-1185">Reference proteome</keyword>
<evidence type="ECO:0000313" key="3">
    <source>
        <dbReference type="Proteomes" id="UP000002640"/>
    </source>
</evidence>
<name>G4YP80_PHYSP</name>
<organism evidence="2 3">
    <name type="scientific">Phytophthora sojae (strain P6497)</name>
    <name type="common">Soybean stem and root rot agent</name>
    <name type="synonym">Phytophthora megasperma f. sp. glycines</name>
    <dbReference type="NCBI Taxonomy" id="1094619"/>
    <lineage>
        <taxon>Eukaryota</taxon>
        <taxon>Sar</taxon>
        <taxon>Stramenopiles</taxon>
        <taxon>Oomycota</taxon>
        <taxon>Peronosporomycetes</taxon>
        <taxon>Peronosporales</taxon>
        <taxon>Peronosporaceae</taxon>
        <taxon>Phytophthora</taxon>
    </lineage>
</organism>
<dbReference type="EMBL" id="JH159151">
    <property type="protein sequence ID" value="EGZ27214.1"/>
    <property type="molecule type" value="Genomic_DNA"/>
</dbReference>
<gene>
    <name evidence="2" type="ORF">PHYSODRAFT_553851</name>
</gene>
<keyword evidence="1" id="KW-0732">Signal</keyword>
<dbReference type="KEGG" id="psoj:PHYSODRAFT_553851"/>
<dbReference type="AlphaFoldDB" id="G4YP80"/>
<dbReference type="Proteomes" id="UP000002640">
    <property type="component" value="Unassembled WGS sequence"/>
</dbReference>
<dbReference type="RefSeq" id="XP_009514489.1">
    <property type="nucleotide sequence ID" value="XM_009516194.1"/>
</dbReference>
<reference evidence="2 3" key="1">
    <citation type="journal article" date="2006" name="Science">
        <title>Phytophthora genome sequences uncover evolutionary origins and mechanisms of pathogenesis.</title>
        <authorList>
            <person name="Tyler B.M."/>
            <person name="Tripathy S."/>
            <person name="Zhang X."/>
            <person name="Dehal P."/>
            <person name="Jiang R.H."/>
            <person name="Aerts A."/>
            <person name="Arredondo F.D."/>
            <person name="Baxter L."/>
            <person name="Bensasson D."/>
            <person name="Beynon J.L."/>
            <person name="Chapman J."/>
            <person name="Damasceno C.M."/>
            <person name="Dorrance A.E."/>
            <person name="Dou D."/>
            <person name="Dickerman A.W."/>
            <person name="Dubchak I.L."/>
            <person name="Garbelotto M."/>
            <person name="Gijzen M."/>
            <person name="Gordon S.G."/>
            <person name="Govers F."/>
            <person name="Grunwald N.J."/>
            <person name="Huang W."/>
            <person name="Ivors K.L."/>
            <person name="Jones R.W."/>
            <person name="Kamoun S."/>
            <person name="Krampis K."/>
            <person name="Lamour K.H."/>
            <person name="Lee M.K."/>
            <person name="McDonald W.H."/>
            <person name="Medina M."/>
            <person name="Meijer H.J."/>
            <person name="Nordberg E.K."/>
            <person name="Maclean D.J."/>
            <person name="Ospina-Giraldo M.D."/>
            <person name="Morris P.F."/>
            <person name="Phuntumart V."/>
            <person name="Putnam N.H."/>
            <person name="Rash S."/>
            <person name="Rose J.K."/>
            <person name="Sakihama Y."/>
            <person name="Salamov A.A."/>
            <person name="Savidor A."/>
            <person name="Scheuring C.F."/>
            <person name="Smith B.M."/>
            <person name="Sobral B.W."/>
            <person name="Terry A."/>
            <person name="Torto-Alalibo T.A."/>
            <person name="Win J."/>
            <person name="Xu Z."/>
            <person name="Zhang H."/>
            <person name="Grigoriev I.V."/>
            <person name="Rokhsar D.S."/>
            <person name="Boore J.L."/>
        </authorList>
    </citation>
    <scope>NUCLEOTIDE SEQUENCE [LARGE SCALE GENOMIC DNA]</scope>
    <source>
        <strain evidence="2 3">P6497</strain>
    </source>
</reference>
<evidence type="ECO:0000256" key="1">
    <source>
        <dbReference type="SAM" id="SignalP"/>
    </source>
</evidence>
<evidence type="ECO:0000313" key="2">
    <source>
        <dbReference type="EMBL" id="EGZ27214.1"/>
    </source>
</evidence>
<protein>
    <submittedName>
        <fullName evidence="2">Uncharacterized protein</fullName>
    </submittedName>
</protein>
<sequence length="136" mass="14530">MSGRVIVALFFVALPAVANAAECSTKRCTLACAPGEICVLETVTCIRAPCPPIQTCCVPAEPVCTKKCPKNEKCQIDSADNSQYCLSPCATVRCMSGYTCQVEQVQCIRAPCPPVAVCKPEPVKKGYGLRALNEQE</sequence>
<accession>G4YP80</accession>
<dbReference type="GeneID" id="20662944"/>
<feature type="signal peptide" evidence="1">
    <location>
        <begin position="1"/>
        <end position="20"/>
    </location>
</feature>
<proteinExistence type="predicted"/>
<feature type="chain" id="PRO_5003471451" evidence="1">
    <location>
        <begin position="21"/>
        <end position="136"/>
    </location>
</feature>
<dbReference type="InParanoid" id="G4YP80"/>